<accession>A0A2W7MXW1</accession>
<feature type="domain" description="GST N-terminal" evidence="1">
    <location>
        <begin position="1"/>
        <end position="89"/>
    </location>
</feature>
<evidence type="ECO:0000259" key="2">
    <source>
        <dbReference type="PROSITE" id="PS50405"/>
    </source>
</evidence>
<dbReference type="AlphaFoldDB" id="A0A2W7MXW1"/>
<dbReference type="Gene3D" id="1.20.1050.10">
    <property type="match status" value="1"/>
</dbReference>
<evidence type="ECO:0000313" key="3">
    <source>
        <dbReference type="EMBL" id="PZX12383.1"/>
    </source>
</evidence>
<proteinExistence type="predicted"/>
<dbReference type="SUPFAM" id="SSF52833">
    <property type="entry name" value="Thioredoxin-like"/>
    <property type="match status" value="1"/>
</dbReference>
<dbReference type="SFLD" id="SFLDG01151">
    <property type="entry name" value="Main.2:_Nu-like"/>
    <property type="match status" value="1"/>
</dbReference>
<dbReference type="Gene3D" id="3.40.30.10">
    <property type="entry name" value="Glutaredoxin"/>
    <property type="match status" value="1"/>
</dbReference>
<evidence type="ECO:0000259" key="1">
    <source>
        <dbReference type="PROSITE" id="PS50404"/>
    </source>
</evidence>
<dbReference type="PANTHER" id="PTHR44051:SF19">
    <property type="entry name" value="DISULFIDE-BOND OXIDOREDUCTASE YFCG"/>
    <property type="match status" value="1"/>
</dbReference>
<dbReference type="PROSITE" id="PS50405">
    <property type="entry name" value="GST_CTER"/>
    <property type="match status" value="1"/>
</dbReference>
<dbReference type="Pfam" id="PF13410">
    <property type="entry name" value="GST_C_2"/>
    <property type="match status" value="1"/>
</dbReference>
<evidence type="ECO:0000313" key="4">
    <source>
        <dbReference type="Proteomes" id="UP000248916"/>
    </source>
</evidence>
<dbReference type="PANTHER" id="PTHR44051">
    <property type="entry name" value="GLUTATHIONE S-TRANSFERASE-RELATED"/>
    <property type="match status" value="1"/>
</dbReference>
<name>A0A2W7MXW1_9RHOB</name>
<dbReference type="CDD" id="cd03048">
    <property type="entry name" value="GST_N_Ure2p_like"/>
    <property type="match status" value="1"/>
</dbReference>
<dbReference type="InterPro" id="IPR036249">
    <property type="entry name" value="Thioredoxin-like_sf"/>
</dbReference>
<dbReference type="RefSeq" id="WP_111538670.1">
    <property type="nucleotide sequence ID" value="NZ_QKZL01000024.1"/>
</dbReference>
<dbReference type="InterPro" id="IPR004045">
    <property type="entry name" value="Glutathione_S-Trfase_N"/>
</dbReference>
<dbReference type="OrthoDB" id="9803562at2"/>
<keyword evidence="4" id="KW-1185">Reference proteome</keyword>
<organism evidence="3 4">
    <name type="scientific">Palleronia aestuarii</name>
    <dbReference type="NCBI Taxonomy" id="568105"/>
    <lineage>
        <taxon>Bacteria</taxon>
        <taxon>Pseudomonadati</taxon>
        <taxon>Pseudomonadota</taxon>
        <taxon>Alphaproteobacteria</taxon>
        <taxon>Rhodobacterales</taxon>
        <taxon>Roseobacteraceae</taxon>
        <taxon>Palleronia</taxon>
    </lineage>
</organism>
<dbReference type="SUPFAM" id="SSF47616">
    <property type="entry name" value="GST C-terminal domain-like"/>
    <property type="match status" value="1"/>
</dbReference>
<reference evidence="3 4" key="1">
    <citation type="submission" date="2018-06" db="EMBL/GenBank/DDBJ databases">
        <title>Genomic Encyclopedia of Archaeal and Bacterial Type Strains, Phase II (KMG-II): from individual species to whole genera.</title>
        <authorList>
            <person name="Goeker M."/>
        </authorList>
    </citation>
    <scope>NUCLEOTIDE SEQUENCE [LARGE SCALE GENOMIC DNA]</scope>
    <source>
        <strain evidence="3 4">DSM 22009</strain>
    </source>
</reference>
<dbReference type="PROSITE" id="PS50404">
    <property type="entry name" value="GST_NTER"/>
    <property type="match status" value="1"/>
</dbReference>
<sequence length="246" mass="27789">MIDFHYAPTPNGWKVAIMLEECGLDYDLKPVRLHEGDQFAPDFLAISPNAKMPAILDHAPAEGFGDAPVPVFESAAILLYLAEKTGRFAPPEADRLARKDLMEWLFWQTGSQGPMGGQLSHYRNYAPEAERDYGFRRYLGEYERTMAVLENRLKDRDHILGEAYSIADMQAFPWAFIAKPLGSSLDRFPNVAEWRERLKSRPAVRRAIDLMKDGQNRGEGKRTVDNDSGTFNQNADRLLAIGRGEA</sequence>
<feature type="domain" description="GST C-terminal" evidence="2">
    <location>
        <begin position="94"/>
        <end position="220"/>
    </location>
</feature>
<protein>
    <submittedName>
        <fullName evidence="3">GST-like protein</fullName>
    </submittedName>
</protein>
<dbReference type="Proteomes" id="UP000248916">
    <property type="component" value="Unassembled WGS sequence"/>
</dbReference>
<dbReference type="EMBL" id="QKZL01000024">
    <property type="protein sequence ID" value="PZX12383.1"/>
    <property type="molecule type" value="Genomic_DNA"/>
</dbReference>
<dbReference type="InterPro" id="IPR036282">
    <property type="entry name" value="Glutathione-S-Trfase_C_sf"/>
</dbReference>
<comment type="caution">
    <text evidence="3">The sequence shown here is derived from an EMBL/GenBank/DDBJ whole genome shotgun (WGS) entry which is preliminary data.</text>
</comment>
<gene>
    <name evidence="3" type="ORF">LX81_03641</name>
</gene>
<dbReference type="SFLD" id="SFLDS00019">
    <property type="entry name" value="Glutathione_Transferase_(cytos"/>
    <property type="match status" value="1"/>
</dbReference>
<dbReference type="InterPro" id="IPR010987">
    <property type="entry name" value="Glutathione-S-Trfase_C-like"/>
</dbReference>
<dbReference type="SFLD" id="SFLDG00358">
    <property type="entry name" value="Main_(cytGST)"/>
    <property type="match status" value="1"/>
</dbReference>
<dbReference type="Pfam" id="PF13409">
    <property type="entry name" value="GST_N_2"/>
    <property type="match status" value="1"/>
</dbReference>
<dbReference type="InterPro" id="IPR040079">
    <property type="entry name" value="Glutathione_S-Trfase"/>
</dbReference>